<keyword evidence="2" id="KW-1185">Reference proteome</keyword>
<dbReference type="EMBL" id="BMAO01018023">
    <property type="protein sequence ID" value="GFR20070.1"/>
    <property type="molecule type" value="Genomic_DNA"/>
</dbReference>
<protein>
    <submittedName>
        <fullName evidence="1">Uncharacterized protein</fullName>
    </submittedName>
</protein>
<accession>A0A8X6J4S4</accession>
<organism evidence="1 2">
    <name type="scientific">Trichonephila clavata</name>
    <name type="common">Joro spider</name>
    <name type="synonym">Nephila clavata</name>
    <dbReference type="NCBI Taxonomy" id="2740835"/>
    <lineage>
        <taxon>Eukaryota</taxon>
        <taxon>Metazoa</taxon>
        <taxon>Ecdysozoa</taxon>
        <taxon>Arthropoda</taxon>
        <taxon>Chelicerata</taxon>
        <taxon>Arachnida</taxon>
        <taxon>Araneae</taxon>
        <taxon>Araneomorphae</taxon>
        <taxon>Entelegynae</taxon>
        <taxon>Araneoidea</taxon>
        <taxon>Nephilidae</taxon>
        <taxon>Trichonephila</taxon>
    </lineage>
</organism>
<reference evidence="1" key="1">
    <citation type="submission" date="2020-07" db="EMBL/GenBank/DDBJ databases">
        <title>Multicomponent nature underlies the extraordinary mechanical properties of spider dragline silk.</title>
        <authorList>
            <person name="Kono N."/>
            <person name="Nakamura H."/>
            <person name="Mori M."/>
            <person name="Yoshida Y."/>
            <person name="Ohtoshi R."/>
            <person name="Malay A.D."/>
            <person name="Moran D.A.P."/>
            <person name="Tomita M."/>
            <person name="Numata K."/>
            <person name="Arakawa K."/>
        </authorList>
    </citation>
    <scope>NUCLEOTIDE SEQUENCE</scope>
</reference>
<evidence type="ECO:0000313" key="1">
    <source>
        <dbReference type="EMBL" id="GFR20070.1"/>
    </source>
</evidence>
<comment type="caution">
    <text evidence="1">The sequence shown here is derived from an EMBL/GenBank/DDBJ whole genome shotgun (WGS) entry which is preliminary data.</text>
</comment>
<proteinExistence type="predicted"/>
<dbReference type="Proteomes" id="UP000887116">
    <property type="component" value="Unassembled WGS sequence"/>
</dbReference>
<gene>
    <name evidence="1" type="ORF">TNCT_99451</name>
</gene>
<evidence type="ECO:0000313" key="2">
    <source>
        <dbReference type="Proteomes" id="UP000887116"/>
    </source>
</evidence>
<dbReference type="AlphaFoldDB" id="A0A8X6J4S4"/>
<name>A0A8X6J4S4_TRICU</name>
<sequence>MKLVASMFRRGSLVLFCSSERSSLHYTGMKETVGLKRSCENLLHKGKTRALRTEYINSMHVMINSISVAEYWGPSRYGYIIIEK</sequence>